<proteinExistence type="predicted"/>
<organism evidence="1 2">
    <name type="scientific">Egibacter rhizosphaerae</name>
    <dbReference type="NCBI Taxonomy" id="1670831"/>
    <lineage>
        <taxon>Bacteria</taxon>
        <taxon>Bacillati</taxon>
        <taxon>Actinomycetota</taxon>
        <taxon>Nitriliruptoria</taxon>
        <taxon>Egibacterales</taxon>
        <taxon>Egibacteraceae</taxon>
        <taxon>Egibacter</taxon>
    </lineage>
</organism>
<dbReference type="Proteomes" id="UP000291469">
    <property type="component" value="Chromosome"/>
</dbReference>
<dbReference type="KEGG" id="erz:ER308_12245"/>
<accession>A0A411YGF5</accession>
<protein>
    <submittedName>
        <fullName evidence="1">Uncharacterized protein</fullName>
    </submittedName>
</protein>
<name>A0A411YGF5_9ACTN</name>
<evidence type="ECO:0000313" key="1">
    <source>
        <dbReference type="EMBL" id="QBI20259.1"/>
    </source>
</evidence>
<reference evidence="1 2" key="1">
    <citation type="submission" date="2019-01" db="EMBL/GenBank/DDBJ databases">
        <title>Egibacter rhizosphaerae EGI 80759T.</title>
        <authorList>
            <person name="Chen D.-D."/>
            <person name="Tian Y."/>
            <person name="Jiao J.-Y."/>
            <person name="Zhang X.-T."/>
            <person name="Zhang Y.-G."/>
            <person name="Zhang Y."/>
            <person name="Xiao M."/>
            <person name="Shu W.-S."/>
            <person name="Li W.-J."/>
        </authorList>
    </citation>
    <scope>NUCLEOTIDE SEQUENCE [LARGE SCALE GENOMIC DNA]</scope>
    <source>
        <strain evidence="1 2">EGI 80759</strain>
    </source>
</reference>
<dbReference type="AlphaFoldDB" id="A0A411YGF5"/>
<dbReference type="OrthoDB" id="5244699at2"/>
<sequence>MTATPLTAANRLTQEFEGAWRDDTPVFACCRKVVHTAVESTDALELVPQDATARVRALREAVEQEMPGHLDAHRCCAGHLADLAFDLPDLIASPEPDADDA</sequence>
<dbReference type="RefSeq" id="WP_131155256.1">
    <property type="nucleotide sequence ID" value="NZ_CP036402.1"/>
</dbReference>
<gene>
    <name evidence="1" type="ORF">ER308_12245</name>
</gene>
<keyword evidence="2" id="KW-1185">Reference proteome</keyword>
<evidence type="ECO:0000313" key="2">
    <source>
        <dbReference type="Proteomes" id="UP000291469"/>
    </source>
</evidence>
<dbReference type="EMBL" id="CP036402">
    <property type="protein sequence ID" value="QBI20259.1"/>
    <property type="molecule type" value="Genomic_DNA"/>
</dbReference>